<dbReference type="InterPro" id="IPR013108">
    <property type="entry name" value="Amidohydro_3"/>
</dbReference>
<dbReference type="SUPFAM" id="SSF51338">
    <property type="entry name" value="Composite domain of metallo-dependent hydrolases"/>
    <property type="match status" value="1"/>
</dbReference>
<accession>A0A0F4PWD6</accession>
<dbReference type="EMBL" id="JXXZ01000007">
    <property type="protein sequence ID" value="KJY99775.1"/>
    <property type="molecule type" value="Genomic_DNA"/>
</dbReference>
<keyword evidence="2" id="KW-0378">Hydrolase</keyword>
<organism evidence="2 3">
    <name type="scientific">Pseudoalteromonas ruthenica</name>
    <dbReference type="NCBI Taxonomy" id="151081"/>
    <lineage>
        <taxon>Bacteria</taxon>
        <taxon>Pseudomonadati</taxon>
        <taxon>Pseudomonadota</taxon>
        <taxon>Gammaproteobacteria</taxon>
        <taxon>Alteromonadales</taxon>
        <taxon>Pseudoalteromonadaceae</taxon>
        <taxon>Pseudoalteromonas</taxon>
    </lineage>
</organism>
<dbReference type="eggNOG" id="COG1574">
    <property type="taxonomic scope" value="Bacteria"/>
</dbReference>
<evidence type="ECO:0000259" key="1">
    <source>
        <dbReference type="Pfam" id="PF07969"/>
    </source>
</evidence>
<feature type="domain" description="Amidohydrolase 3" evidence="1">
    <location>
        <begin position="80"/>
        <end position="571"/>
    </location>
</feature>
<dbReference type="Proteomes" id="UP000033664">
    <property type="component" value="Unassembled WGS sequence"/>
</dbReference>
<dbReference type="PANTHER" id="PTHR22642">
    <property type="entry name" value="IMIDAZOLONEPROPIONASE"/>
    <property type="match status" value="1"/>
</dbReference>
<dbReference type="OrthoDB" id="9031471at2"/>
<gene>
    <name evidence="2" type="ORF">TW72_09065</name>
</gene>
<reference evidence="2 3" key="1">
    <citation type="journal article" date="2015" name="BMC Genomics">
        <title>Genome mining reveals unlocked bioactive potential of marine Gram-negative bacteria.</title>
        <authorList>
            <person name="Machado H."/>
            <person name="Sonnenschein E.C."/>
            <person name="Melchiorsen J."/>
            <person name="Gram L."/>
        </authorList>
    </citation>
    <scope>NUCLEOTIDE SEQUENCE [LARGE SCALE GENOMIC DNA]</scope>
    <source>
        <strain evidence="2 3">S3137</strain>
    </source>
</reference>
<evidence type="ECO:0000313" key="2">
    <source>
        <dbReference type="EMBL" id="KJY99775.1"/>
    </source>
</evidence>
<proteinExistence type="predicted"/>
<dbReference type="CDD" id="cd01300">
    <property type="entry name" value="YtcJ_like"/>
    <property type="match status" value="1"/>
</dbReference>
<dbReference type="Gene3D" id="3.20.20.140">
    <property type="entry name" value="Metal-dependent hydrolases"/>
    <property type="match status" value="1"/>
</dbReference>
<dbReference type="GeneID" id="58228640"/>
<dbReference type="Gene3D" id="3.10.310.70">
    <property type="match status" value="1"/>
</dbReference>
<dbReference type="PROSITE" id="PS51257">
    <property type="entry name" value="PROKAR_LIPOPROTEIN"/>
    <property type="match status" value="1"/>
</dbReference>
<sequence>MLRILCLALLSVGIIGCTQPQQPANKLANADTLYFGGPILTMVGDDPQYVEALATKDGRILFTGQLNKANDHVGEQTKQVNLQGQALLPGFIDAHSHLFNAGLAQLSADLLPGPDGQVNSIEALLSTLTQWHQRQPMLAKKLGWIVGMGYDDSQLAQRRHPTATELDTVSSELPILIMHQSGHLGVMNTKALEMVGYLPQAPHIDGGLIRIDELSNQANGVLEEMALFQPLFSVFSAIDKQLQDEIASAGLALYMANGYTTAQEGRADKSTSMYWLARAQKQSLPIDVAIYPDLEQEYDFMLEQGASKNYQGGARIAGVKLSFDGSPQGKTAWLSKPYLHPPAGHNSEYRGYPAIADDKARSKLVAQAYANNWQLIVHTNGDAAADALLRDIESAATRFEQAGRRTVMIHAQTVREDQLKRMKQLAVIPSFFSMHTFYWGDWHRDEVLGLERAENISPTGWAQKHAMRFTQHHDAPVVKPNPLRVLSTTVNRKTRSGKVLGAHHQVSPYIALKSMTEWAAWQYFEEPNKGTLEVGKLADFVILDKDPLRVEPEQLEQLQVQQTIKADQVVYDVNHAL</sequence>
<dbReference type="PANTHER" id="PTHR22642:SF2">
    <property type="entry name" value="PROTEIN LONG AFTER FAR-RED 3"/>
    <property type="match status" value="1"/>
</dbReference>
<dbReference type="InterPro" id="IPR032466">
    <property type="entry name" value="Metal_Hydrolase"/>
</dbReference>
<dbReference type="RefSeq" id="WP_071209396.1">
    <property type="nucleotide sequence ID" value="NZ_JXXY01000002.1"/>
</dbReference>
<evidence type="ECO:0000313" key="3">
    <source>
        <dbReference type="Proteomes" id="UP000033664"/>
    </source>
</evidence>
<dbReference type="Gene3D" id="2.30.40.10">
    <property type="entry name" value="Urease, subunit C, domain 1"/>
    <property type="match status" value="1"/>
</dbReference>
<comment type="caution">
    <text evidence="2">The sequence shown here is derived from an EMBL/GenBank/DDBJ whole genome shotgun (WGS) entry which is preliminary data.</text>
</comment>
<protein>
    <submittedName>
        <fullName evidence="2">Hydrolase</fullName>
    </submittedName>
</protein>
<dbReference type="SUPFAM" id="SSF51556">
    <property type="entry name" value="Metallo-dependent hydrolases"/>
    <property type="match status" value="1"/>
</dbReference>
<dbReference type="AlphaFoldDB" id="A0A0F4PWD6"/>
<name>A0A0F4PWD6_9GAMM</name>
<dbReference type="InterPro" id="IPR033932">
    <property type="entry name" value="YtcJ-like"/>
</dbReference>
<keyword evidence="3" id="KW-1185">Reference proteome</keyword>
<dbReference type="Pfam" id="PF07969">
    <property type="entry name" value="Amidohydro_3"/>
    <property type="match status" value="1"/>
</dbReference>
<dbReference type="GO" id="GO:0016810">
    <property type="term" value="F:hydrolase activity, acting on carbon-nitrogen (but not peptide) bonds"/>
    <property type="evidence" value="ECO:0007669"/>
    <property type="project" value="InterPro"/>
</dbReference>
<dbReference type="InterPro" id="IPR011059">
    <property type="entry name" value="Metal-dep_hydrolase_composite"/>
</dbReference>
<dbReference type="PATRIC" id="fig|151081.8.peg.371"/>